<organism evidence="1 2">
    <name type="scientific">Cyanobacterium aponinum 0216</name>
    <dbReference type="NCBI Taxonomy" id="2676140"/>
    <lineage>
        <taxon>Bacteria</taxon>
        <taxon>Bacillati</taxon>
        <taxon>Cyanobacteriota</taxon>
        <taxon>Cyanophyceae</taxon>
        <taxon>Oscillatoriophycideae</taxon>
        <taxon>Chroococcales</taxon>
        <taxon>Geminocystaceae</taxon>
        <taxon>Cyanobacterium</taxon>
    </lineage>
</organism>
<reference evidence="1 2" key="1">
    <citation type="submission" date="2019-11" db="EMBL/GenBank/DDBJ databases">
        <title>Isolation of a new High Light Tolerant Cyanobacteria.</title>
        <authorList>
            <person name="Dobson Z."/>
            <person name="Vaughn N."/>
            <person name="Vaughn M."/>
            <person name="Fromme P."/>
            <person name="Mazor Y."/>
        </authorList>
    </citation>
    <scope>NUCLEOTIDE SEQUENCE [LARGE SCALE GENOMIC DNA]</scope>
    <source>
        <strain evidence="1 2">0216</strain>
    </source>
</reference>
<dbReference type="RefSeq" id="WP_015221173.1">
    <property type="nucleotide sequence ID" value="NZ_WMIA01000021.1"/>
</dbReference>
<gene>
    <name evidence="1" type="ORF">GGC33_14200</name>
</gene>
<sequence>MSQFPHDEFVKEILPELYQNYGQVIPSADVSSERREVDILFIPDKPVPTTADTLGLLGKIAQNTCLIEVYRNPVKINQILDCIGKLISIKNNRLKEQKSQINLWIITPTISKRILNQFEAKFQENWNNGIYFLAPALNTGIIAVHQLPKIRETLWLRLFGREQIQLNAMAELESLPENYPNKKNILKSVYGLLKAIEANQNKLSIVDQKRQVLIMSLRAIVEEELAQREKKAIQRGIQQGIQQGEISGKLETVPLLVQLGMGVDEISTRLNLPLEMVKKAVNYQVD</sequence>
<dbReference type="Proteomes" id="UP000437131">
    <property type="component" value="Unassembled WGS sequence"/>
</dbReference>
<dbReference type="EMBL" id="WMIA01000021">
    <property type="protein sequence ID" value="MTF40071.1"/>
    <property type="molecule type" value="Genomic_DNA"/>
</dbReference>
<evidence type="ECO:0008006" key="3">
    <source>
        <dbReference type="Google" id="ProtNLM"/>
    </source>
</evidence>
<proteinExistence type="predicted"/>
<name>A0A844GYI1_9CHRO</name>
<dbReference type="AlphaFoldDB" id="A0A844GYI1"/>
<evidence type="ECO:0000313" key="1">
    <source>
        <dbReference type="EMBL" id="MTF40071.1"/>
    </source>
</evidence>
<protein>
    <recommendedName>
        <fullName evidence="3">Flagellar assembly protein H</fullName>
    </recommendedName>
</protein>
<evidence type="ECO:0000313" key="2">
    <source>
        <dbReference type="Proteomes" id="UP000437131"/>
    </source>
</evidence>
<accession>A0A844GYI1</accession>
<comment type="caution">
    <text evidence="1">The sequence shown here is derived from an EMBL/GenBank/DDBJ whole genome shotgun (WGS) entry which is preliminary data.</text>
</comment>